<keyword evidence="7 10" id="KW-1133">Transmembrane helix</keyword>
<keyword evidence="6" id="KW-0914">Notch signaling pathway</keyword>
<keyword evidence="4 10" id="KW-0812">Transmembrane</keyword>
<evidence type="ECO:0000256" key="3">
    <source>
        <dbReference type="ARBA" id="ARBA00015303"/>
    </source>
</evidence>
<dbReference type="InterPro" id="IPR041084">
    <property type="entry name" value="Ncstrn_small"/>
</dbReference>
<feature type="transmembrane region" description="Helical" evidence="10">
    <location>
        <begin position="637"/>
        <end position="661"/>
    </location>
</feature>
<dbReference type="InterPro" id="IPR008710">
    <property type="entry name" value="Nicastrin"/>
</dbReference>
<dbReference type="PANTHER" id="PTHR21092:SF0">
    <property type="entry name" value="NICASTRIN"/>
    <property type="match status" value="1"/>
</dbReference>
<evidence type="ECO:0000256" key="11">
    <source>
        <dbReference type="SAM" id="SignalP"/>
    </source>
</evidence>
<dbReference type="Gene3D" id="3.40.630.10">
    <property type="entry name" value="Zn peptidases"/>
    <property type="match status" value="1"/>
</dbReference>
<dbReference type="GO" id="GO:0016485">
    <property type="term" value="P:protein processing"/>
    <property type="evidence" value="ECO:0007669"/>
    <property type="project" value="InterPro"/>
</dbReference>
<comment type="subcellular location">
    <subcellularLocation>
        <location evidence="1">Membrane</location>
        <topology evidence="1">Single-pass type I membrane protein</topology>
    </subcellularLocation>
</comment>
<comment type="similarity">
    <text evidence="2">Belongs to the nicastrin family.</text>
</comment>
<organism evidence="13">
    <name type="scientific">Anthurium amnicola</name>
    <dbReference type="NCBI Taxonomy" id="1678845"/>
    <lineage>
        <taxon>Eukaryota</taxon>
        <taxon>Viridiplantae</taxon>
        <taxon>Streptophyta</taxon>
        <taxon>Embryophyta</taxon>
        <taxon>Tracheophyta</taxon>
        <taxon>Spermatophyta</taxon>
        <taxon>Magnoliopsida</taxon>
        <taxon>Liliopsida</taxon>
        <taxon>Araceae</taxon>
        <taxon>Pothoideae</taxon>
        <taxon>Potheae</taxon>
        <taxon>Anthurium</taxon>
    </lineage>
</organism>
<dbReference type="EMBL" id="GDJX01009279">
    <property type="protein sequence ID" value="JAT58657.1"/>
    <property type="molecule type" value="Transcribed_RNA"/>
</dbReference>
<keyword evidence="5 11" id="KW-0732">Signal</keyword>
<protein>
    <recommendedName>
        <fullName evidence="3">Nicastrin</fullName>
    </recommendedName>
</protein>
<evidence type="ECO:0000256" key="6">
    <source>
        <dbReference type="ARBA" id="ARBA00022976"/>
    </source>
</evidence>
<name>A0A1D1YVG2_9ARAE</name>
<evidence type="ECO:0000256" key="5">
    <source>
        <dbReference type="ARBA" id="ARBA00022729"/>
    </source>
</evidence>
<evidence type="ECO:0000256" key="2">
    <source>
        <dbReference type="ARBA" id="ARBA00007717"/>
    </source>
</evidence>
<evidence type="ECO:0000256" key="10">
    <source>
        <dbReference type="SAM" id="Phobius"/>
    </source>
</evidence>
<gene>
    <name evidence="13" type="primary">At3g52640</name>
    <name evidence="13" type="synonym">At3g52650_1</name>
    <name evidence="13" type="ORF">g.75311</name>
</gene>
<evidence type="ECO:0000313" key="13">
    <source>
        <dbReference type="EMBL" id="JAT58657.1"/>
    </source>
</evidence>
<dbReference type="CDD" id="cd03881">
    <property type="entry name" value="M28_Nicastrin"/>
    <property type="match status" value="1"/>
</dbReference>
<accession>A0A1D1YVG2</accession>
<feature type="chain" id="PRO_5008900534" description="Nicastrin" evidence="11">
    <location>
        <begin position="29"/>
        <end position="668"/>
    </location>
</feature>
<evidence type="ECO:0000259" key="12">
    <source>
        <dbReference type="Pfam" id="PF18266"/>
    </source>
</evidence>
<sequence>MSNRVALPSLLLRLLVLPFLHIPITGEAKTFESVPDLQKAMYHIIDGYPCVRLLNVSGEIGCSNPGRGKVVAPIVKFKNADGQLSQPSTLLVAGDEMQNLFLRISNDQDFAQNVAGVLVESKDVSQSSGFSPVGKFPQAEFAPYKKHNFEWNPVGSGIMGNRYNFPVFLLSKNSTLSLQEFITKNGRRNKAEPIAVAEFDLVMQTTTVGTHDSESCLRQRSCLPLGGYSVWSSLPPVNVTSTEPPKPLILVMASQDSASFFRDQSIGADSPLSGLISLMAAVDALSHVNDLNEFKKQLVFLVFTGEAWGYLGSRRFLVELEMGADSTKGLKGSLIEQVLEIGSVGKGLAHGVTTLFAHVERDSSGANQILTALQHASASLRSEHLEVKIASTSNPGVPPSSLMSFLRKNSSTPGVVLEDFDTAFTNKFYHSHLDNPSNINTSSIVAASSLVARTLYVLANGDTKSNLTVLNSIKANRSLVEELVGCLLSCNPGLSCGLVKNFISPSTVCPNHYVGVFVGSPPDAQPPISSDDTSRFVWNFLADRTSIPKDSRNFTCLEGRCNNADEVCIGAEVDGKGRCAVSSTRYVPAYSPRLKFEGESWYLLPANASDPDPLWTESFWNTIGLRIYKVESTVHDVFVLVGGVAVTILAYIAVVATRAFFMKALKHD</sequence>
<evidence type="ECO:0000256" key="7">
    <source>
        <dbReference type="ARBA" id="ARBA00022989"/>
    </source>
</evidence>
<dbReference type="GO" id="GO:0007219">
    <property type="term" value="P:Notch signaling pathway"/>
    <property type="evidence" value="ECO:0007669"/>
    <property type="project" value="UniProtKB-KW"/>
</dbReference>
<feature type="signal peptide" evidence="11">
    <location>
        <begin position="1"/>
        <end position="28"/>
    </location>
</feature>
<evidence type="ECO:0000256" key="4">
    <source>
        <dbReference type="ARBA" id="ARBA00022692"/>
    </source>
</evidence>
<dbReference type="FunFam" id="3.40.630.10:FF:000075">
    <property type="entry name" value="Nicastrin"/>
    <property type="match status" value="1"/>
</dbReference>
<proteinExistence type="inferred from homology"/>
<reference evidence="13" key="1">
    <citation type="submission" date="2015-07" db="EMBL/GenBank/DDBJ databases">
        <title>Transcriptome Assembly of Anthurium amnicola.</title>
        <authorList>
            <person name="Suzuki J."/>
        </authorList>
    </citation>
    <scope>NUCLEOTIDE SEQUENCE</scope>
</reference>
<keyword evidence="8 10" id="KW-0472">Membrane</keyword>
<dbReference type="Pfam" id="PF05450">
    <property type="entry name" value="Nicastrin"/>
    <property type="match status" value="1"/>
</dbReference>
<evidence type="ECO:0000256" key="1">
    <source>
        <dbReference type="ARBA" id="ARBA00004479"/>
    </source>
</evidence>
<dbReference type="Pfam" id="PF18266">
    <property type="entry name" value="Ncstrn_small"/>
    <property type="match status" value="1"/>
</dbReference>
<dbReference type="PANTHER" id="PTHR21092">
    <property type="entry name" value="NICASTRIN"/>
    <property type="match status" value="1"/>
</dbReference>
<feature type="domain" description="Nicastrin small lobe" evidence="12">
    <location>
        <begin position="49"/>
        <end position="205"/>
    </location>
</feature>
<dbReference type="SUPFAM" id="SSF53187">
    <property type="entry name" value="Zn-dependent exopeptidases"/>
    <property type="match status" value="1"/>
</dbReference>
<dbReference type="AlphaFoldDB" id="A0A1D1YVG2"/>
<evidence type="ECO:0000256" key="9">
    <source>
        <dbReference type="ARBA" id="ARBA00023180"/>
    </source>
</evidence>
<dbReference type="GO" id="GO:0005886">
    <property type="term" value="C:plasma membrane"/>
    <property type="evidence" value="ECO:0007669"/>
    <property type="project" value="TreeGrafter"/>
</dbReference>
<evidence type="ECO:0000256" key="8">
    <source>
        <dbReference type="ARBA" id="ARBA00023136"/>
    </source>
</evidence>
<keyword evidence="9" id="KW-0325">Glycoprotein</keyword>